<dbReference type="PANTHER" id="PTHR36608">
    <property type="entry name" value="POLYPHENOL OXIDASE C, CHLOROPLASTIC-LIKE"/>
    <property type="match status" value="1"/>
</dbReference>
<gene>
    <name evidence="2" type="ORF">CR513_13559</name>
</gene>
<dbReference type="AlphaFoldDB" id="A0A371HJH0"/>
<accession>A0A371HJH0</accession>
<dbReference type="Proteomes" id="UP000257109">
    <property type="component" value="Unassembled WGS sequence"/>
</dbReference>
<comment type="caution">
    <text evidence="2">The sequence shown here is derived from an EMBL/GenBank/DDBJ whole genome shotgun (WGS) entry which is preliminary data.</text>
</comment>
<proteinExistence type="predicted"/>
<evidence type="ECO:0000313" key="3">
    <source>
        <dbReference type="Proteomes" id="UP000257109"/>
    </source>
</evidence>
<evidence type="ECO:0000313" key="2">
    <source>
        <dbReference type="EMBL" id="RDY02929.1"/>
    </source>
</evidence>
<reference evidence="2" key="1">
    <citation type="submission" date="2018-05" db="EMBL/GenBank/DDBJ databases">
        <title>Draft genome of Mucuna pruriens seed.</title>
        <authorList>
            <person name="Nnadi N.E."/>
            <person name="Vos R."/>
            <person name="Hasami M.H."/>
            <person name="Devisetty U.K."/>
            <person name="Aguiy J.C."/>
        </authorList>
    </citation>
    <scope>NUCLEOTIDE SEQUENCE [LARGE SCALE GENOMIC DNA]</scope>
    <source>
        <strain evidence="2">JCA_2017</strain>
    </source>
</reference>
<dbReference type="OrthoDB" id="1915073at2759"/>
<dbReference type="InterPro" id="IPR022740">
    <property type="entry name" value="Polyphenol_oxidase_C"/>
</dbReference>
<dbReference type="Pfam" id="PF12143">
    <property type="entry name" value="PPO1_KFDV"/>
    <property type="match status" value="1"/>
</dbReference>
<dbReference type="STRING" id="157652.A0A371HJH0"/>
<evidence type="ECO:0000259" key="1">
    <source>
        <dbReference type="Pfam" id="PF12143"/>
    </source>
</evidence>
<dbReference type="EMBL" id="QJKJ01002429">
    <property type="protein sequence ID" value="RDY02929.1"/>
    <property type="molecule type" value="Genomic_DNA"/>
</dbReference>
<feature type="non-terminal residue" evidence="2">
    <location>
        <position position="198"/>
    </location>
</feature>
<organism evidence="2 3">
    <name type="scientific">Mucuna pruriens</name>
    <name type="common">Velvet bean</name>
    <name type="synonym">Dolichos pruriens</name>
    <dbReference type="NCBI Taxonomy" id="157652"/>
    <lineage>
        <taxon>Eukaryota</taxon>
        <taxon>Viridiplantae</taxon>
        <taxon>Streptophyta</taxon>
        <taxon>Embryophyta</taxon>
        <taxon>Tracheophyta</taxon>
        <taxon>Spermatophyta</taxon>
        <taxon>Magnoliopsida</taxon>
        <taxon>eudicotyledons</taxon>
        <taxon>Gunneridae</taxon>
        <taxon>Pentapetalae</taxon>
        <taxon>rosids</taxon>
        <taxon>fabids</taxon>
        <taxon>Fabales</taxon>
        <taxon>Fabaceae</taxon>
        <taxon>Papilionoideae</taxon>
        <taxon>50 kb inversion clade</taxon>
        <taxon>NPAAA clade</taxon>
        <taxon>indigoferoid/millettioid clade</taxon>
        <taxon>Phaseoleae</taxon>
        <taxon>Mucuna</taxon>
    </lineage>
</organism>
<feature type="non-terminal residue" evidence="2">
    <location>
        <position position="1"/>
    </location>
</feature>
<dbReference type="GO" id="GO:0004097">
    <property type="term" value="F:catechol oxidase activity"/>
    <property type="evidence" value="ECO:0007669"/>
    <property type="project" value="InterPro"/>
</dbReference>
<keyword evidence="3" id="KW-1185">Reference proteome</keyword>
<protein>
    <recommendedName>
        <fullName evidence="1">Polyphenol oxidase C-terminal domain-containing protein</fullName>
    </recommendedName>
</protein>
<dbReference type="PANTHER" id="PTHR36608:SF1">
    <property type="entry name" value="POLYPHENOL OXIDASE C, CHLOROPLASTIC-LIKE"/>
    <property type="match status" value="1"/>
</dbReference>
<name>A0A371HJH0_MUCPR</name>
<feature type="domain" description="Polyphenol oxidase C-terminal" evidence="1">
    <location>
        <begin position="91"/>
        <end position="197"/>
    </location>
</feature>
<sequence>MASLCSPSLVSAVNNFSHNNSSAPPFPFSHLESGNYRKPKIGRVWCSGSKKNRRSEGEVTHRRKVLLGLGGLCAAVALNNTPLAAFAGPTFPLVLDSPVSTTVKRPTKSRSKKEEVLVIDGIEFDGTKGVKFDVIINDPDYKNVRPVHTEFAGSFVSLPQSNTKIVTSMSLGITDLLDHLGAAHHDTIVVTLVPRQGL</sequence>